<sequence>MCHLTFECTALTASRVKLPCSSEPTPLHARIRDLGRLVQYPRDSILSPRSFFKGVRACRRLSDGTGGRWTTRHCSPAFSSARPSTMERDMVEQAVKGHVPRQPSSLEDDDYLAGLSEKEIERRRKIGAANKGKAPWTKGRKLSIEHRQLIKQRTIEALSDPKVMAC</sequence>
<accession>A0AAD8U1U7</accession>
<protein>
    <recommendedName>
        <fullName evidence="1">Nuclease associated modular domain-containing protein</fullName>
    </recommendedName>
</protein>
<dbReference type="GO" id="GO:0003677">
    <property type="term" value="F:DNA binding"/>
    <property type="evidence" value="ECO:0007669"/>
    <property type="project" value="InterPro"/>
</dbReference>
<dbReference type="InterPro" id="IPR003611">
    <property type="entry name" value="NUMOD3"/>
</dbReference>
<evidence type="ECO:0000313" key="2">
    <source>
        <dbReference type="EMBL" id="KAK1698346.1"/>
    </source>
</evidence>
<feature type="domain" description="Nuclease associated modular" evidence="1">
    <location>
        <begin position="121"/>
        <end position="150"/>
    </location>
</feature>
<dbReference type="EMBL" id="JAUUTY010000001">
    <property type="protein sequence ID" value="KAK1698346.1"/>
    <property type="molecule type" value="Genomic_DNA"/>
</dbReference>
<dbReference type="PANTHER" id="PTHR34199">
    <property type="entry name" value="NUMOD3 MOTIF FAMILY PROTEIN, EXPRESSED"/>
    <property type="match status" value="1"/>
</dbReference>
<reference evidence="2" key="1">
    <citation type="submission" date="2023-07" db="EMBL/GenBank/DDBJ databases">
        <title>A chromosome-level genome assembly of Lolium multiflorum.</title>
        <authorList>
            <person name="Chen Y."/>
            <person name="Copetti D."/>
            <person name="Kolliker R."/>
            <person name="Studer B."/>
        </authorList>
    </citation>
    <scope>NUCLEOTIDE SEQUENCE</scope>
    <source>
        <strain evidence="2">02402/16</strain>
        <tissue evidence="2">Leaf</tissue>
    </source>
</reference>
<evidence type="ECO:0000313" key="3">
    <source>
        <dbReference type="Proteomes" id="UP001231189"/>
    </source>
</evidence>
<comment type="caution">
    <text evidence="2">The sequence shown here is derived from an EMBL/GenBank/DDBJ whole genome shotgun (WGS) entry which is preliminary data.</text>
</comment>
<name>A0AAD8U1U7_LOLMU</name>
<evidence type="ECO:0000259" key="1">
    <source>
        <dbReference type="Pfam" id="PF07460"/>
    </source>
</evidence>
<proteinExistence type="predicted"/>
<dbReference type="AlphaFoldDB" id="A0AAD8U1U7"/>
<dbReference type="PANTHER" id="PTHR34199:SF1">
    <property type="entry name" value="HISTONE-LYSINE N-METHYLTRANSFERASE, H3 LYSINE-79 SPECIFIC-LIKE PROTEIN"/>
    <property type="match status" value="1"/>
</dbReference>
<keyword evidence="3" id="KW-1185">Reference proteome</keyword>
<organism evidence="2 3">
    <name type="scientific">Lolium multiflorum</name>
    <name type="common">Italian ryegrass</name>
    <name type="synonym">Lolium perenne subsp. multiflorum</name>
    <dbReference type="NCBI Taxonomy" id="4521"/>
    <lineage>
        <taxon>Eukaryota</taxon>
        <taxon>Viridiplantae</taxon>
        <taxon>Streptophyta</taxon>
        <taxon>Embryophyta</taxon>
        <taxon>Tracheophyta</taxon>
        <taxon>Spermatophyta</taxon>
        <taxon>Magnoliopsida</taxon>
        <taxon>Liliopsida</taxon>
        <taxon>Poales</taxon>
        <taxon>Poaceae</taxon>
        <taxon>BOP clade</taxon>
        <taxon>Pooideae</taxon>
        <taxon>Poodae</taxon>
        <taxon>Poeae</taxon>
        <taxon>Poeae Chloroplast Group 2 (Poeae type)</taxon>
        <taxon>Loliodinae</taxon>
        <taxon>Loliinae</taxon>
        <taxon>Lolium</taxon>
    </lineage>
</organism>
<gene>
    <name evidence="2" type="ORF">QYE76_015043</name>
</gene>
<dbReference type="Pfam" id="PF07460">
    <property type="entry name" value="NUMOD3"/>
    <property type="match status" value="1"/>
</dbReference>
<dbReference type="Proteomes" id="UP001231189">
    <property type="component" value="Unassembled WGS sequence"/>
</dbReference>